<dbReference type="eggNOG" id="arCOG11687">
    <property type="taxonomic scope" value="Archaea"/>
</dbReference>
<gene>
    <name evidence="2" type="ORF">RCIX861</name>
</gene>
<evidence type="ECO:0008006" key="4">
    <source>
        <dbReference type="Google" id="ProtNLM"/>
    </source>
</evidence>
<keyword evidence="1" id="KW-0472">Membrane</keyword>
<name>Q0W5W9_METAR</name>
<protein>
    <recommendedName>
        <fullName evidence="4">DUF883 domain-containing protein</fullName>
    </recommendedName>
</protein>
<dbReference type="EMBL" id="AM114193">
    <property type="protein sequence ID" value="CAJ36224.1"/>
    <property type="molecule type" value="Genomic_DNA"/>
</dbReference>
<keyword evidence="3" id="KW-1185">Reference proteome</keyword>
<evidence type="ECO:0000256" key="1">
    <source>
        <dbReference type="SAM" id="Phobius"/>
    </source>
</evidence>
<evidence type="ECO:0000313" key="2">
    <source>
        <dbReference type="EMBL" id="CAJ36224.1"/>
    </source>
</evidence>
<sequence length="126" mass="13767">MLIDMAEDVEQMIGTTTSTPHARTQAALKAERLVDTTVSRADEMKLHTAEALAEAARKLREADLGSKGQEVKAIIDDIEARTAELKAEVDKKVEPVETFIVEHPFASVMIAVGIGFMVGSLMTRRD</sequence>
<organism evidence="2 3">
    <name type="scientific">Methanocella arvoryzae (strain DSM 22066 / NBRC 105507 / MRE50)</name>
    <dbReference type="NCBI Taxonomy" id="351160"/>
    <lineage>
        <taxon>Archaea</taxon>
        <taxon>Methanobacteriati</taxon>
        <taxon>Methanobacteriota</taxon>
        <taxon>Stenosarchaea group</taxon>
        <taxon>Methanomicrobia</taxon>
        <taxon>Methanocellales</taxon>
        <taxon>Methanocellaceae</taxon>
        <taxon>Methanocella</taxon>
    </lineage>
</organism>
<proteinExistence type="predicted"/>
<reference evidence="2 3" key="1">
    <citation type="journal article" date="2006" name="Science">
        <title>Genome of rice cluster I archaea -- the key methane producers in the rice rhizosphere.</title>
        <authorList>
            <person name="Erkel C."/>
            <person name="Kube M."/>
            <person name="Reinhardt R."/>
            <person name="Liesack W."/>
        </authorList>
    </citation>
    <scope>NUCLEOTIDE SEQUENCE [LARGE SCALE GENOMIC DNA]</scope>
    <source>
        <strain evidence="3">DSM 22066 / NBRC 105507 / MRE50</strain>
    </source>
</reference>
<dbReference type="KEGG" id="rci:RCIX861"/>
<dbReference type="AlphaFoldDB" id="Q0W5W9"/>
<dbReference type="Proteomes" id="UP000000663">
    <property type="component" value="Chromosome"/>
</dbReference>
<keyword evidence="1" id="KW-1133">Transmembrane helix</keyword>
<feature type="transmembrane region" description="Helical" evidence="1">
    <location>
        <begin position="105"/>
        <end position="123"/>
    </location>
</feature>
<accession>Q0W5W9</accession>
<keyword evidence="1" id="KW-0812">Transmembrane</keyword>
<evidence type="ECO:0000313" key="3">
    <source>
        <dbReference type="Proteomes" id="UP000000663"/>
    </source>
</evidence>